<evidence type="ECO:0000256" key="3">
    <source>
        <dbReference type="ARBA" id="ARBA00022679"/>
    </source>
</evidence>
<accession>A0A3A1Y4J4</accession>
<gene>
    <name evidence="9" type="ORF">CJP74_02595</name>
</gene>
<comment type="caution">
    <text evidence="9">The sequence shown here is derived from an EMBL/GenBank/DDBJ whole genome shotgun (WGS) entry which is preliminary data.</text>
</comment>
<evidence type="ECO:0000256" key="8">
    <source>
        <dbReference type="RuleBase" id="RU000416"/>
    </source>
</evidence>
<evidence type="ECO:0000256" key="5">
    <source>
        <dbReference type="ARBA" id="ARBA00022747"/>
    </source>
</evidence>
<evidence type="ECO:0000313" key="10">
    <source>
        <dbReference type="Proteomes" id="UP000266258"/>
    </source>
</evidence>
<dbReference type="GO" id="GO:0032259">
    <property type="term" value="P:methylation"/>
    <property type="evidence" value="ECO:0007669"/>
    <property type="project" value="UniProtKB-KW"/>
</dbReference>
<dbReference type="GO" id="GO:0003886">
    <property type="term" value="F:DNA (cytosine-5-)-methyltransferase activity"/>
    <property type="evidence" value="ECO:0007669"/>
    <property type="project" value="UniProtKB-EC"/>
</dbReference>
<dbReference type="InterPro" id="IPR029063">
    <property type="entry name" value="SAM-dependent_MTases_sf"/>
</dbReference>
<dbReference type="Proteomes" id="UP000266258">
    <property type="component" value="Unassembled WGS sequence"/>
</dbReference>
<protein>
    <recommendedName>
        <fullName evidence="1">DNA (cytosine-5-)-methyltransferase</fullName>
        <ecNumber evidence="1">2.1.1.37</ecNumber>
    </recommendedName>
</protein>
<dbReference type="CDD" id="cd00315">
    <property type="entry name" value="Cyt_C5_DNA_methylase"/>
    <property type="match status" value="1"/>
</dbReference>
<dbReference type="InterPro" id="IPR031303">
    <property type="entry name" value="C5_meth_CS"/>
</dbReference>
<dbReference type="Gene3D" id="3.90.120.10">
    <property type="entry name" value="DNA Methylase, subunit A, domain 2"/>
    <property type="match status" value="1"/>
</dbReference>
<dbReference type="NCBIfam" id="TIGR00675">
    <property type="entry name" value="dcm"/>
    <property type="match status" value="1"/>
</dbReference>
<proteinExistence type="inferred from homology"/>
<organism evidence="9 10">
    <name type="scientific">Psittacicella melopsittaci</name>
    <dbReference type="NCBI Taxonomy" id="2028576"/>
    <lineage>
        <taxon>Bacteria</taxon>
        <taxon>Pseudomonadati</taxon>
        <taxon>Pseudomonadota</taxon>
        <taxon>Gammaproteobacteria</taxon>
        <taxon>Pasteurellales</taxon>
        <taxon>Psittacicellaceae</taxon>
        <taxon>Psittacicella</taxon>
    </lineage>
</organism>
<dbReference type="EC" id="2.1.1.37" evidence="1"/>
<feature type="active site" evidence="7">
    <location>
        <position position="73"/>
    </location>
</feature>
<keyword evidence="5" id="KW-0680">Restriction system</keyword>
<evidence type="ECO:0000256" key="4">
    <source>
        <dbReference type="ARBA" id="ARBA00022691"/>
    </source>
</evidence>
<dbReference type="SUPFAM" id="SSF53335">
    <property type="entry name" value="S-adenosyl-L-methionine-dependent methyltransferases"/>
    <property type="match status" value="1"/>
</dbReference>
<reference evidence="9 10" key="1">
    <citation type="submission" date="2017-08" db="EMBL/GenBank/DDBJ databases">
        <title>Reclassification of Bisgaard taxon 37 and 44.</title>
        <authorList>
            <person name="Christensen H."/>
        </authorList>
    </citation>
    <scope>NUCLEOTIDE SEQUENCE [LARGE SCALE GENOMIC DNA]</scope>
    <source>
        <strain evidence="9 10">B96_4</strain>
    </source>
</reference>
<dbReference type="RefSeq" id="WP_119496723.1">
    <property type="nucleotide sequence ID" value="NZ_NRJH01000020.1"/>
</dbReference>
<keyword evidence="3 7" id="KW-0808">Transferase</keyword>
<dbReference type="AlphaFoldDB" id="A0A3A1Y4J4"/>
<dbReference type="EMBL" id="NRJH01000020">
    <property type="protein sequence ID" value="RIY33163.1"/>
    <property type="molecule type" value="Genomic_DNA"/>
</dbReference>
<sequence>MTLKCASFFAGVGGIDLAFAQAGFEIVYANEIDKYAVQTFRANHPDILDHRSICEISASELPDFDVMLAGFPCQAFSVAGHRKGFADKGRGDLFFELERIFLAKQPQIIFLENVKNLVGHDQGRTFAIIKQTLQEHGYHLKYQVLNACEYGNIPQNRERIYIVCFKDPALMEKFTFPEKLELTTQITDLLQDEASIESKYYYTSKTPFFAKLTEEIKDAKTLYQWRRQYVRANKSNLCPTLTANMGTGGHNVPLLNVQGRKDTIRKLTPRECFNFQGFPDDFVLPPLSNANLYKQAGNSVVVPVIRRIAEQIKKVL</sequence>
<dbReference type="PANTHER" id="PTHR46098">
    <property type="entry name" value="TRNA (CYTOSINE(38)-C(5))-METHYLTRANSFERASE"/>
    <property type="match status" value="1"/>
</dbReference>
<keyword evidence="4 7" id="KW-0949">S-adenosyl-L-methionine</keyword>
<dbReference type="Pfam" id="PF00145">
    <property type="entry name" value="DNA_methylase"/>
    <property type="match status" value="1"/>
</dbReference>
<dbReference type="PROSITE" id="PS51679">
    <property type="entry name" value="SAM_MT_C5"/>
    <property type="match status" value="1"/>
</dbReference>
<dbReference type="OrthoDB" id="9813719at2"/>
<comment type="catalytic activity">
    <reaction evidence="6">
        <text>a 2'-deoxycytidine in DNA + S-adenosyl-L-methionine = a 5-methyl-2'-deoxycytidine in DNA + S-adenosyl-L-homocysteine + H(+)</text>
        <dbReference type="Rhea" id="RHEA:13681"/>
        <dbReference type="Rhea" id="RHEA-COMP:11369"/>
        <dbReference type="Rhea" id="RHEA-COMP:11370"/>
        <dbReference type="ChEBI" id="CHEBI:15378"/>
        <dbReference type="ChEBI" id="CHEBI:57856"/>
        <dbReference type="ChEBI" id="CHEBI:59789"/>
        <dbReference type="ChEBI" id="CHEBI:85452"/>
        <dbReference type="ChEBI" id="CHEBI:85454"/>
        <dbReference type="EC" id="2.1.1.37"/>
    </reaction>
</comment>
<dbReference type="GO" id="GO:0009307">
    <property type="term" value="P:DNA restriction-modification system"/>
    <property type="evidence" value="ECO:0007669"/>
    <property type="project" value="UniProtKB-KW"/>
</dbReference>
<dbReference type="PRINTS" id="PR00105">
    <property type="entry name" value="C5METTRFRASE"/>
</dbReference>
<evidence type="ECO:0000256" key="1">
    <source>
        <dbReference type="ARBA" id="ARBA00011975"/>
    </source>
</evidence>
<comment type="similarity">
    <text evidence="7 8">Belongs to the class I-like SAM-binding methyltransferase superfamily. C5-methyltransferase family.</text>
</comment>
<evidence type="ECO:0000256" key="7">
    <source>
        <dbReference type="PROSITE-ProRule" id="PRU01016"/>
    </source>
</evidence>
<dbReference type="PANTHER" id="PTHR46098:SF1">
    <property type="entry name" value="TRNA (CYTOSINE(38)-C(5))-METHYLTRANSFERASE"/>
    <property type="match status" value="1"/>
</dbReference>
<evidence type="ECO:0000256" key="2">
    <source>
        <dbReference type="ARBA" id="ARBA00022603"/>
    </source>
</evidence>
<dbReference type="Gene3D" id="3.40.50.150">
    <property type="entry name" value="Vaccinia Virus protein VP39"/>
    <property type="match status" value="1"/>
</dbReference>
<keyword evidence="2 7" id="KW-0489">Methyltransferase</keyword>
<name>A0A3A1Y4J4_9GAMM</name>
<evidence type="ECO:0000256" key="6">
    <source>
        <dbReference type="ARBA" id="ARBA00047422"/>
    </source>
</evidence>
<keyword evidence="10" id="KW-1185">Reference proteome</keyword>
<dbReference type="InterPro" id="IPR050750">
    <property type="entry name" value="C5-MTase"/>
</dbReference>
<evidence type="ECO:0000313" key="9">
    <source>
        <dbReference type="EMBL" id="RIY33163.1"/>
    </source>
</evidence>
<dbReference type="PROSITE" id="PS00095">
    <property type="entry name" value="C5_MTASE_2"/>
    <property type="match status" value="1"/>
</dbReference>
<dbReference type="InterPro" id="IPR001525">
    <property type="entry name" value="C5_MeTfrase"/>
</dbReference>